<feature type="domain" description="AAA+ ATPase" evidence="4">
    <location>
        <begin position="285"/>
        <end position="418"/>
    </location>
</feature>
<accession>A0ABU5VY58</accession>
<keyword evidence="3" id="KW-0067">ATP-binding</keyword>
<proteinExistence type="inferred from homology"/>
<dbReference type="SUPFAM" id="SSF52540">
    <property type="entry name" value="P-loop containing nucleoside triphosphate hydrolases"/>
    <property type="match status" value="2"/>
</dbReference>
<evidence type="ECO:0000256" key="1">
    <source>
        <dbReference type="ARBA" id="ARBA00006914"/>
    </source>
</evidence>
<dbReference type="CDD" id="cd19481">
    <property type="entry name" value="RecA-like_protease"/>
    <property type="match status" value="1"/>
</dbReference>
<sequence length="745" mass="85817">MNNDKYLNKKIAEYLLLNIKKKTKNGMEDEFFTLVHQILTLKEIKTLTDFFIKDLNEFIERRGVKKKLKNVSKETSYQYRESRLRDKIEELEESYKDTETWGYKIESLIEANSNVKSRFIKEIGKTISRKNHYRGTSVYEKHLKKLASIFMLNQKEQDLVTLFYLISVDDRVESFFTHLGLRLSRMNGSARVLYRFFDYTPASLRTLLNKKSNLVRSGILTKEKTDNGSVGLNTRIESFLAGFGEEDIISTFFKLEKDTNRLKQDDFLVSADMISSTKDLLRSDKGVNILLHGVPGAGKTEFSKFLGTELGMKVYYIGQNDDDGEEDLNFRKSGIVAAQNILDPKNTIIVVDECDNIVNVRDAFWNCEVEKGGDKKAWINYLLESSKHNIIWISNRVNGVDDSTKRRFSYSIEFKTFTVKQRMKIWETIINKEKIDFISNDQIEMLAQKYKVNAGGISLAIQDVMAMPQLISKEDKIQRIDALLAQHQEFVFGLSTDISMINSHYKLDLLNCDMNMDLVVSSVQHFLKYISDKKNTDIQNMNFLLQGPPGTGKTEFVKFLAKTAGAELLVKRLSDIRSKWYGESLQNIAAIFKEASAEGKILFLDEADSFFTDRANSSEHSVAETNELLTQMENFKGILICATNFSSMMDPASMRRFNFKIKFDYLSNDGKLRMFQQQFGKYIKESMPMEFEKRVMGINYLTPGDFKVVYQKNAFMENVAIETLIGQLEMEVSYKKGVSKPIRLG</sequence>
<evidence type="ECO:0000256" key="2">
    <source>
        <dbReference type="ARBA" id="ARBA00022741"/>
    </source>
</evidence>
<dbReference type="InterPro" id="IPR050221">
    <property type="entry name" value="26S_Proteasome_ATPase"/>
</dbReference>
<evidence type="ECO:0000256" key="3">
    <source>
        <dbReference type="ARBA" id="ARBA00022840"/>
    </source>
</evidence>
<dbReference type="InterPro" id="IPR027417">
    <property type="entry name" value="P-loop_NTPase"/>
</dbReference>
<keyword evidence="2" id="KW-0547">Nucleotide-binding</keyword>
<dbReference type="EMBL" id="JAYGJQ010000002">
    <property type="protein sequence ID" value="MEA9357254.1"/>
    <property type="molecule type" value="Genomic_DNA"/>
</dbReference>
<comment type="caution">
    <text evidence="5">The sequence shown here is derived from an EMBL/GenBank/DDBJ whole genome shotgun (WGS) entry which is preliminary data.</text>
</comment>
<feature type="domain" description="AAA+ ATPase" evidence="4">
    <location>
        <begin position="539"/>
        <end position="663"/>
    </location>
</feature>
<dbReference type="Pfam" id="PF00004">
    <property type="entry name" value="AAA"/>
    <property type="match status" value="2"/>
</dbReference>
<reference evidence="5 6" key="1">
    <citation type="submission" date="2023-11" db="EMBL/GenBank/DDBJ databases">
        <title>A Novel Polar Bacteriovorax (B. antarcticus) Isolated from the Biocrust in Antarctica.</title>
        <authorList>
            <person name="Mun W."/>
            <person name="Choi S.Y."/>
            <person name="Mitchell R.J."/>
        </authorList>
    </citation>
    <scope>NUCLEOTIDE SEQUENCE [LARGE SCALE GENOMIC DNA]</scope>
    <source>
        <strain evidence="5 6">PP10</strain>
    </source>
</reference>
<dbReference type="Gene3D" id="3.40.50.300">
    <property type="entry name" value="P-loop containing nucleotide triphosphate hydrolases"/>
    <property type="match status" value="2"/>
</dbReference>
<evidence type="ECO:0000313" key="6">
    <source>
        <dbReference type="Proteomes" id="UP001302274"/>
    </source>
</evidence>
<name>A0ABU5VY58_9BACT</name>
<protein>
    <submittedName>
        <fullName evidence="5">AAA family ATPase</fullName>
    </submittedName>
</protein>
<evidence type="ECO:0000259" key="4">
    <source>
        <dbReference type="SMART" id="SM00382"/>
    </source>
</evidence>
<dbReference type="Proteomes" id="UP001302274">
    <property type="component" value="Unassembled WGS sequence"/>
</dbReference>
<gene>
    <name evidence="5" type="ORF">SHI21_13600</name>
</gene>
<organism evidence="5 6">
    <name type="scientific">Bacteriovorax antarcticus</name>
    <dbReference type="NCBI Taxonomy" id="3088717"/>
    <lineage>
        <taxon>Bacteria</taxon>
        <taxon>Pseudomonadati</taxon>
        <taxon>Bdellovibrionota</taxon>
        <taxon>Bacteriovoracia</taxon>
        <taxon>Bacteriovoracales</taxon>
        <taxon>Bacteriovoracaceae</taxon>
        <taxon>Bacteriovorax</taxon>
    </lineage>
</organism>
<comment type="similarity">
    <text evidence="1">Belongs to the AAA ATPase family.</text>
</comment>
<dbReference type="InterPro" id="IPR003959">
    <property type="entry name" value="ATPase_AAA_core"/>
</dbReference>
<keyword evidence="6" id="KW-1185">Reference proteome</keyword>
<dbReference type="InterPro" id="IPR003593">
    <property type="entry name" value="AAA+_ATPase"/>
</dbReference>
<dbReference type="RefSeq" id="WP_323577183.1">
    <property type="nucleotide sequence ID" value="NZ_JAYGJQ010000002.1"/>
</dbReference>
<dbReference type="PANTHER" id="PTHR23073">
    <property type="entry name" value="26S PROTEASOME REGULATORY SUBUNIT"/>
    <property type="match status" value="1"/>
</dbReference>
<evidence type="ECO:0000313" key="5">
    <source>
        <dbReference type="EMBL" id="MEA9357254.1"/>
    </source>
</evidence>
<dbReference type="SMART" id="SM00382">
    <property type="entry name" value="AAA"/>
    <property type="match status" value="2"/>
</dbReference>